<dbReference type="Proteomes" id="UP000051658">
    <property type="component" value="Unassembled WGS sequence"/>
</dbReference>
<dbReference type="AlphaFoldDB" id="A0A0R2HVH7"/>
<dbReference type="EMBL" id="JQBS01000024">
    <property type="protein sequence ID" value="KRN56690.1"/>
    <property type="molecule type" value="Genomic_DNA"/>
</dbReference>
<reference evidence="4 5" key="1">
    <citation type="journal article" date="2015" name="Genome Announc.">
        <title>Expanding the biotechnology potential of lactobacilli through comparative genomics of 213 strains and associated genera.</title>
        <authorList>
            <person name="Sun Z."/>
            <person name="Harris H.M."/>
            <person name="McCann A."/>
            <person name="Guo C."/>
            <person name="Argimon S."/>
            <person name="Zhang W."/>
            <person name="Yang X."/>
            <person name="Jeffery I.B."/>
            <person name="Cooney J.C."/>
            <person name="Kagawa T.F."/>
            <person name="Liu W."/>
            <person name="Song Y."/>
            <person name="Salvetti E."/>
            <person name="Wrobel A."/>
            <person name="Rasinkangas P."/>
            <person name="Parkhill J."/>
            <person name="Rea M.C."/>
            <person name="O'Sullivan O."/>
            <person name="Ritari J."/>
            <person name="Douillard F.P."/>
            <person name="Paul Ross R."/>
            <person name="Yang R."/>
            <person name="Briner A.E."/>
            <person name="Felis G.E."/>
            <person name="de Vos W.M."/>
            <person name="Barrangou R."/>
            <person name="Klaenhammer T.R."/>
            <person name="Caufield P.W."/>
            <person name="Cui Y."/>
            <person name="Zhang H."/>
            <person name="O'Toole P.W."/>
        </authorList>
    </citation>
    <scope>NUCLEOTIDE SEQUENCE [LARGE SCALE GENOMIC DNA]</scope>
    <source>
        <strain evidence="4 5">DSM 20623</strain>
    </source>
</reference>
<evidence type="ECO:0000313" key="4">
    <source>
        <dbReference type="EMBL" id="KRN56690.1"/>
    </source>
</evidence>
<feature type="domain" description="DAHP synthase ferredoxin-like" evidence="3">
    <location>
        <begin position="6"/>
        <end position="71"/>
    </location>
</feature>
<dbReference type="Gene3D" id="3.20.20.70">
    <property type="entry name" value="Aldolase class I"/>
    <property type="match status" value="1"/>
</dbReference>
<protein>
    <submittedName>
        <fullName evidence="4">3-deoxy-7-phosphoheptulonate synthase</fullName>
    </submittedName>
</protein>
<dbReference type="eggNOG" id="COG2876">
    <property type="taxonomic scope" value="Bacteria"/>
</dbReference>
<dbReference type="GO" id="GO:0016832">
    <property type="term" value="F:aldehyde-lyase activity"/>
    <property type="evidence" value="ECO:0007669"/>
    <property type="project" value="InterPro"/>
</dbReference>
<dbReference type="SUPFAM" id="SSF51569">
    <property type="entry name" value="Aldolase"/>
    <property type="match status" value="1"/>
</dbReference>
<keyword evidence="5" id="KW-1185">Reference proteome</keyword>
<dbReference type="PATRIC" id="fig|1449336.4.peg.959"/>
<organism evidence="4 5">
    <name type="scientific">Carnobacterium divergens DSM 20623</name>
    <dbReference type="NCBI Taxonomy" id="1449336"/>
    <lineage>
        <taxon>Bacteria</taxon>
        <taxon>Bacillati</taxon>
        <taxon>Bacillota</taxon>
        <taxon>Bacilli</taxon>
        <taxon>Lactobacillales</taxon>
        <taxon>Carnobacteriaceae</taxon>
        <taxon>Carnobacterium</taxon>
    </lineage>
</organism>
<sequence length="343" mass="37706">MEEQIMIITMKAEATQEEIQAVIKKVEEEGLAIQLNEGLEKLVISVIGDTTKIQEALFEACDGVENAEKISSTYKLTSREFHPSSTVIDVDGIKIGDGHFVTMAGPCSVESREQIIETAKIAKAGGAQFLRGGAFKPRTSPYAFQGLEEEGLKYMREAADLTGLKVITEVMDIENLPLVAKYADMLQIGARNMQNFQLLRAVGKTGMPIALKRGISGTIDEWIHAAEYIANEGNFNILFVERGIRSYETYTRNTFDLSAVPAIKKLSHFPIMVDPSHGTGRWEMIESMSLAGIAAGADALIVEIHPDPANALSDGPQSLTPENYEKMMKKVTKLTAFMKEIDE</sequence>
<dbReference type="InterPro" id="IPR041071">
    <property type="entry name" value="DAHP_snth_FXD"/>
</dbReference>
<name>A0A0R2HVH7_CARDV</name>
<dbReference type="InterPro" id="IPR006268">
    <property type="entry name" value="DAHP_syn_2"/>
</dbReference>
<accession>A0A0R2HVH7</accession>
<dbReference type="InterPro" id="IPR006218">
    <property type="entry name" value="DAHP1/KDSA"/>
</dbReference>
<dbReference type="Pfam" id="PF00793">
    <property type="entry name" value="DAHP_synth_1"/>
    <property type="match status" value="1"/>
</dbReference>
<dbReference type="PANTHER" id="PTHR43018:SF1">
    <property type="entry name" value="PROTEIN AROA(G)"/>
    <property type="match status" value="1"/>
</dbReference>
<dbReference type="PANTHER" id="PTHR43018">
    <property type="entry name" value="PHOSPHO-2-DEHYDRO-3-DEOXYHEPTONATE ALDOLASE"/>
    <property type="match status" value="1"/>
</dbReference>
<evidence type="ECO:0000256" key="1">
    <source>
        <dbReference type="ARBA" id="ARBA00022679"/>
    </source>
</evidence>
<dbReference type="Pfam" id="PF18152">
    <property type="entry name" value="DAHP_snth_FXD"/>
    <property type="match status" value="1"/>
</dbReference>
<dbReference type="NCBIfam" id="NF009239">
    <property type="entry name" value="PRK12595.1"/>
    <property type="match status" value="1"/>
</dbReference>
<keyword evidence="1" id="KW-0808">Transferase</keyword>
<comment type="caution">
    <text evidence="4">The sequence shown here is derived from an EMBL/GenBank/DDBJ whole genome shotgun (WGS) entry which is preliminary data.</text>
</comment>
<gene>
    <name evidence="4" type="ORF">IV74_GL000938</name>
</gene>
<dbReference type="NCBIfam" id="NF006421">
    <property type="entry name" value="PRK08673.1"/>
    <property type="match status" value="1"/>
</dbReference>
<evidence type="ECO:0000259" key="3">
    <source>
        <dbReference type="Pfam" id="PF18152"/>
    </source>
</evidence>
<evidence type="ECO:0000313" key="5">
    <source>
        <dbReference type="Proteomes" id="UP000051658"/>
    </source>
</evidence>
<dbReference type="InterPro" id="IPR013785">
    <property type="entry name" value="Aldolase_TIM"/>
</dbReference>
<feature type="domain" description="DAHP synthetase I/KDSA" evidence="2">
    <location>
        <begin position="87"/>
        <end position="336"/>
    </location>
</feature>
<dbReference type="NCBIfam" id="TIGR01361">
    <property type="entry name" value="DAHP_synth_Bsub"/>
    <property type="match status" value="1"/>
</dbReference>
<proteinExistence type="predicted"/>
<dbReference type="InterPro" id="IPR052899">
    <property type="entry name" value="Class-I_DAHP_synthase"/>
</dbReference>
<dbReference type="GO" id="GO:0009073">
    <property type="term" value="P:aromatic amino acid family biosynthetic process"/>
    <property type="evidence" value="ECO:0007669"/>
    <property type="project" value="InterPro"/>
</dbReference>
<dbReference type="GO" id="GO:0016740">
    <property type="term" value="F:transferase activity"/>
    <property type="evidence" value="ECO:0007669"/>
    <property type="project" value="UniProtKB-KW"/>
</dbReference>
<evidence type="ECO:0000259" key="2">
    <source>
        <dbReference type="Pfam" id="PF00793"/>
    </source>
</evidence>
<dbReference type="Gene3D" id="3.30.70.1140">
    <property type="entry name" value="Phospho-2-dehydro-3-deoxyheptonate aldolase, domain 1"/>
    <property type="match status" value="1"/>
</dbReference>